<proteinExistence type="inferred from homology"/>
<feature type="transmembrane region" description="Helical" evidence="6">
    <location>
        <begin position="339"/>
        <end position="358"/>
    </location>
</feature>
<feature type="transmembrane region" description="Helical" evidence="6">
    <location>
        <begin position="300"/>
        <end position="323"/>
    </location>
</feature>
<sequence length="401" mass="42458">MRSKIAPLKDFLHRESSSGIFLLAAAGLGLLVANSPLSSEYFSTLESGFEIGSGYFFLKLTTLKVINYILMTVFFFVVGLEIKRELTSGHLASFRNAIMPFIAAIGGMALPAAIYLAIAGRTDARGWGVPVATDIALAVGLLALIGTSVAPSLRTFLLGLAVIDDIGAILIIAFIYSTGVGLGWVLAACVSILLIVAIARLGVLHPLFYIFLSISLWYFLYRSGIHATLSGVILGLLTPNIAKKNSHLEDEEDGTLTIIEWLEAKLHPWSSFVIVPIFAFANTGVEISANTLESAAKSPIAWGIFFGLVIGKPLGVILSVIAAKKLNIGDYPESASKPAILATGSAAGIGFTVAIFIANLAFREKADQDLAIIAVIVASAISGIASAILFKLFTRTVPTRS</sequence>
<dbReference type="PANTHER" id="PTHR30341:SF0">
    <property type="entry name" value="NA(+)_H(+) ANTIPORTER NHAA"/>
    <property type="match status" value="1"/>
</dbReference>
<evidence type="ECO:0000256" key="6">
    <source>
        <dbReference type="SAM" id="Phobius"/>
    </source>
</evidence>
<dbReference type="NCBIfam" id="TIGR00773">
    <property type="entry name" value="NhaA"/>
    <property type="match status" value="1"/>
</dbReference>
<organism evidence="7">
    <name type="scientific">freshwater metagenome</name>
    <dbReference type="NCBI Taxonomy" id="449393"/>
    <lineage>
        <taxon>unclassified sequences</taxon>
        <taxon>metagenomes</taxon>
        <taxon>ecological metagenomes</taxon>
    </lineage>
</organism>
<gene>
    <name evidence="7" type="ORF">UFOPK1410_00627</name>
</gene>
<dbReference type="EMBL" id="CAEZSH010000066">
    <property type="protein sequence ID" value="CAB4539490.1"/>
    <property type="molecule type" value="Genomic_DNA"/>
</dbReference>
<evidence type="ECO:0000256" key="2">
    <source>
        <dbReference type="ARBA" id="ARBA00022475"/>
    </source>
</evidence>
<feature type="transmembrane region" description="Helical" evidence="6">
    <location>
        <begin position="124"/>
        <end position="144"/>
    </location>
</feature>
<dbReference type="InterPro" id="IPR023171">
    <property type="entry name" value="Na/H_antiporter_dom_sf"/>
</dbReference>
<keyword evidence="3 6" id="KW-0812">Transmembrane</keyword>
<feature type="transmembrane region" description="Helical" evidence="6">
    <location>
        <begin position="182"/>
        <end position="204"/>
    </location>
</feature>
<feature type="transmembrane region" description="Helical" evidence="6">
    <location>
        <begin position="269"/>
        <end position="288"/>
    </location>
</feature>
<dbReference type="GO" id="GO:0015385">
    <property type="term" value="F:sodium:proton antiporter activity"/>
    <property type="evidence" value="ECO:0007669"/>
    <property type="project" value="TreeGrafter"/>
</dbReference>
<dbReference type="HAMAP" id="MF_01844">
    <property type="entry name" value="NhaA"/>
    <property type="match status" value="1"/>
</dbReference>
<comment type="subcellular location">
    <subcellularLocation>
        <location evidence="1">Cell inner membrane</location>
        <topology evidence="1">Multi-pass membrane protein</topology>
    </subcellularLocation>
</comment>
<evidence type="ECO:0000256" key="4">
    <source>
        <dbReference type="ARBA" id="ARBA00022989"/>
    </source>
</evidence>
<keyword evidence="2" id="KW-1003">Cell membrane</keyword>
<dbReference type="Pfam" id="PF06965">
    <property type="entry name" value="Na_H_antiport_1"/>
    <property type="match status" value="1"/>
</dbReference>
<feature type="transmembrane region" description="Helical" evidence="6">
    <location>
        <begin position="370"/>
        <end position="393"/>
    </location>
</feature>
<evidence type="ECO:0000256" key="1">
    <source>
        <dbReference type="ARBA" id="ARBA00004429"/>
    </source>
</evidence>
<reference evidence="7" key="1">
    <citation type="submission" date="2020-05" db="EMBL/GenBank/DDBJ databases">
        <authorList>
            <person name="Chiriac C."/>
            <person name="Salcher M."/>
            <person name="Ghai R."/>
            <person name="Kavagutti S V."/>
        </authorList>
    </citation>
    <scope>NUCLEOTIDE SEQUENCE</scope>
</reference>
<name>A0A6J6BK38_9ZZZZ</name>
<evidence type="ECO:0000256" key="5">
    <source>
        <dbReference type="ARBA" id="ARBA00023136"/>
    </source>
</evidence>
<feature type="transmembrane region" description="Helical" evidence="6">
    <location>
        <begin position="55"/>
        <end position="78"/>
    </location>
</feature>
<dbReference type="PANTHER" id="PTHR30341">
    <property type="entry name" value="SODIUM ION/PROTON ANTIPORTER NHAA-RELATED"/>
    <property type="match status" value="1"/>
</dbReference>
<dbReference type="AlphaFoldDB" id="A0A6J6BK38"/>
<dbReference type="Gene3D" id="1.20.1530.10">
    <property type="entry name" value="Na+/H+ antiporter like domain"/>
    <property type="match status" value="1"/>
</dbReference>
<dbReference type="InterPro" id="IPR004670">
    <property type="entry name" value="NhaA"/>
</dbReference>
<keyword evidence="5 6" id="KW-0472">Membrane</keyword>
<feature type="transmembrane region" description="Helical" evidence="6">
    <location>
        <begin position="216"/>
        <end position="237"/>
    </location>
</feature>
<accession>A0A6J6BK38</accession>
<dbReference type="GO" id="GO:0006885">
    <property type="term" value="P:regulation of pH"/>
    <property type="evidence" value="ECO:0007669"/>
    <property type="project" value="InterPro"/>
</dbReference>
<dbReference type="GO" id="GO:0005886">
    <property type="term" value="C:plasma membrane"/>
    <property type="evidence" value="ECO:0007669"/>
    <property type="project" value="UniProtKB-SubCell"/>
</dbReference>
<evidence type="ECO:0000313" key="7">
    <source>
        <dbReference type="EMBL" id="CAB4539490.1"/>
    </source>
</evidence>
<feature type="transmembrane region" description="Helical" evidence="6">
    <location>
        <begin position="98"/>
        <end position="118"/>
    </location>
</feature>
<evidence type="ECO:0000256" key="3">
    <source>
        <dbReference type="ARBA" id="ARBA00022692"/>
    </source>
</evidence>
<feature type="transmembrane region" description="Helical" evidence="6">
    <location>
        <begin position="156"/>
        <end position="176"/>
    </location>
</feature>
<protein>
    <submittedName>
        <fullName evidence="7">Unannotated protein</fullName>
    </submittedName>
</protein>
<keyword evidence="4 6" id="KW-1133">Transmembrane helix</keyword>